<reference evidence="1 2" key="1">
    <citation type="journal article" date="2017" name="Int. J. Parasitol.">
        <title>The genome of the protozoan parasite Cystoisospora suis and a reverse vaccinology approach to identify vaccine candidates.</title>
        <authorList>
            <person name="Palmieri N."/>
            <person name="Shrestha A."/>
            <person name="Ruttkowski B."/>
            <person name="Beck T."/>
            <person name="Vogl C."/>
            <person name="Tomley F."/>
            <person name="Blake D.P."/>
            <person name="Joachim A."/>
        </authorList>
    </citation>
    <scope>NUCLEOTIDE SEQUENCE [LARGE SCALE GENOMIC DNA]</scope>
    <source>
        <strain evidence="1 2">Wien I</strain>
    </source>
</reference>
<protein>
    <submittedName>
        <fullName evidence="1">Uncharacterized protein</fullName>
    </submittedName>
</protein>
<dbReference type="AlphaFoldDB" id="A0A2C6KZF6"/>
<sequence length="33" mass="3785">MTPCQRIDNDRTSETVYSVQQLSRATMLLPENS</sequence>
<keyword evidence="2" id="KW-1185">Reference proteome</keyword>
<gene>
    <name evidence="1" type="ORF">CSUI_004899</name>
</gene>
<accession>A0A2C6KZF6</accession>
<dbReference type="VEuPathDB" id="ToxoDB:CSUI_004899"/>
<dbReference type="EMBL" id="MIGC01002345">
    <property type="protein sequence ID" value="PHJ21262.1"/>
    <property type="molecule type" value="Genomic_DNA"/>
</dbReference>
<evidence type="ECO:0000313" key="1">
    <source>
        <dbReference type="EMBL" id="PHJ21262.1"/>
    </source>
</evidence>
<dbReference type="Proteomes" id="UP000221165">
    <property type="component" value="Unassembled WGS sequence"/>
</dbReference>
<dbReference type="OrthoDB" id="330575at2759"/>
<proteinExistence type="predicted"/>
<comment type="caution">
    <text evidence="1">The sequence shown here is derived from an EMBL/GenBank/DDBJ whole genome shotgun (WGS) entry which is preliminary data.</text>
</comment>
<evidence type="ECO:0000313" key="2">
    <source>
        <dbReference type="Proteomes" id="UP000221165"/>
    </source>
</evidence>
<organism evidence="1 2">
    <name type="scientific">Cystoisospora suis</name>
    <dbReference type="NCBI Taxonomy" id="483139"/>
    <lineage>
        <taxon>Eukaryota</taxon>
        <taxon>Sar</taxon>
        <taxon>Alveolata</taxon>
        <taxon>Apicomplexa</taxon>
        <taxon>Conoidasida</taxon>
        <taxon>Coccidia</taxon>
        <taxon>Eucoccidiorida</taxon>
        <taxon>Eimeriorina</taxon>
        <taxon>Sarcocystidae</taxon>
        <taxon>Cystoisospora</taxon>
    </lineage>
</organism>
<dbReference type="RefSeq" id="XP_067922946.1">
    <property type="nucleotide sequence ID" value="XM_068065080.1"/>
</dbReference>
<name>A0A2C6KZF6_9APIC</name>
<dbReference type="GeneID" id="94428291"/>